<reference evidence="3" key="1">
    <citation type="journal article" date="2019" name="Int. J. Syst. Evol. Microbiol.">
        <title>The Global Catalogue of Microorganisms (GCM) 10K type strain sequencing project: providing services to taxonomists for standard genome sequencing and annotation.</title>
        <authorList>
            <consortium name="The Broad Institute Genomics Platform"/>
            <consortium name="The Broad Institute Genome Sequencing Center for Infectious Disease"/>
            <person name="Wu L."/>
            <person name="Ma J."/>
        </authorList>
    </citation>
    <scope>NUCLEOTIDE SEQUENCE [LARGE SCALE GENOMIC DNA]</scope>
    <source>
        <strain evidence="3">KCTC 33676</strain>
    </source>
</reference>
<dbReference type="InterPro" id="IPR011050">
    <property type="entry name" value="Pectin_lyase_fold/virulence"/>
</dbReference>
<dbReference type="Proteomes" id="UP001597497">
    <property type="component" value="Unassembled WGS sequence"/>
</dbReference>
<sequence>MNVFPDTGPQVTVSNSRIESNDTGILVRKHGSTVTIENSEIHDNQIGVMTSNAGIAIVDDLTTMIGNDQDFVREKGGYLTPIYVVQGMVAEIGGDVIYLLPDMYTFVSALVSGEITLDELREAIGGLWWQYQDSFVNIQANFDEVVSGQATIEDAIQYGRDLALAIEVISVAKAAVKLGHKGLSKVIDEVEDRVKLPDNPCNCFTAGTLVLTDQGDKPIEEIEIGDNVLSRDEDTGEQAFKPVTQLFRNERSVIYDIYVGDEIIETTYNHPFWVAGEEWVLAEDLEVGDQLQQADGTLLTINRIDIEYLDEPVTVYNFTVADFHTYYVSDLGIWVHNIDCVDFPRGITSAQPIYTDGIETIVWKGYDEAGNFVKKFIVPKGFKSVDELLDQARSGRIDISKWDYSNVEELEEVLRNVDQYLNSSDTAKLINAKYAGQTITSTKGYTIDYDPIGFPIFKPYMRDQVNISSDPTILSKGGLSNTSRKIHMKAATRALREKMRAEANGMDLASYLVQQGYSSKQVEKIIAGEEKIPGYTWHHHQETGRLQLVDANAHKDISHTGGHQLWGNGR</sequence>
<dbReference type="InterPro" id="IPR003587">
    <property type="entry name" value="Hint_dom_N"/>
</dbReference>
<dbReference type="EMBL" id="JBHUMM010000014">
    <property type="protein sequence ID" value="MFD2671740.1"/>
    <property type="molecule type" value="Genomic_DNA"/>
</dbReference>
<dbReference type="InterPro" id="IPR006626">
    <property type="entry name" value="PbH1"/>
</dbReference>
<dbReference type="CDD" id="cd00081">
    <property type="entry name" value="Hint"/>
    <property type="match status" value="1"/>
</dbReference>
<dbReference type="SMART" id="SM00710">
    <property type="entry name" value="PbH1"/>
    <property type="match status" value="3"/>
</dbReference>
<gene>
    <name evidence="2" type="ORF">ACFSUC_08990</name>
</gene>
<accession>A0ABW5R9L5</accession>
<organism evidence="2 3">
    <name type="scientific">Marinicrinis sediminis</name>
    <dbReference type="NCBI Taxonomy" id="1652465"/>
    <lineage>
        <taxon>Bacteria</taxon>
        <taxon>Bacillati</taxon>
        <taxon>Bacillota</taxon>
        <taxon>Bacilli</taxon>
        <taxon>Bacillales</taxon>
        <taxon>Paenibacillaceae</taxon>
    </lineage>
</organism>
<evidence type="ECO:0000313" key="2">
    <source>
        <dbReference type="EMBL" id="MFD2671740.1"/>
    </source>
</evidence>
<protein>
    <submittedName>
        <fullName evidence="2">Polymorphic toxin-type HINT domain-containing protein</fullName>
    </submittedName>
</protein>
<dbReference type="SUPFAM" id="SSF51126">
    <property type="entry name" value="Pectin lyase-like"/>
    <property type="match status" value="1"/>
</dbReference>
<comment type="caution">
    <text evidence="2">The sequence shown here is derived from an EMBL/GenBank/DDBJ whole genome shotgun (WGS) entry which is preliminary data.</text>
</comment>
<dbReference type="Pfam" id="PF12639">
    <property type="entry name" value="Colicin-DNase"/>
    <property type="match status" value="1"/>
</dbReference>
<feature type="domain" description="Hint" evidence="1">
    <location>
        <begin position="201"/>
        <end position="295"/>
    </location>
</feature>
<dbReference type="PROSITE" id="PS50817">
    <property type="entry name" value="INTEIN_N_TER"/>
    <property type="match status" value="1"/>
</dbReference>
<dbReference type="SMART" id="SM00306">
    <property type="entry name" value="HintN"/>
    <property type="match status" value="1"/>
</dbReference>
<evidence type="ECO:0000259" key="1">
    <source>
        <dbReference type="SMART" id="SM00306"/>
    </source>
</evidence>
<dbReference type="InterPro" id="IPR006141">
    <property type="entry name" value="Intein_N"/>
</dbReference>
<evidence type="ECO:0000313" key="3">
    <source>
        <dbReference type="Proteomes" id="UP001597497"/>
    </source>
</evidence>
<dbReference type="InterPro" id="IPR036844">
    <property type="entry name" value="Hint_dom_sf"/>
</dbReference>
<keyword evidence="3" id="KW-1185">Reference proteome</keyword>
<proteinExistence type="predicted"/>
<dbReference type="Gene3D" id="2.170.16.10">
    <property type="entry name" value="Hedgehog/Intein (Hint) domain"/>
    <property type="match status" value="1"/>
</dbReference>
<dbReference type="SUPFAM" id="SSF51294">
    <property type="entry name" value="Hedgehog/intein (Hint) domain"/>
    <property type="match status" value="1"/>
</dbReference>
<dbReference type="Pfam" id="PF07591">
    <property type="entry name" value="PT-HINT"/>
    <property type="match status" value="1"/>
</dbReference>
<name>A0ABW5R9L5_9BACL</name>